<organism evidence="1">
    <name type="scientific">Tetraselmis sp. GSL018</name>
    <dbReference type="NCBI Taxonomy" id="582737"/>
    <lineage>
        <taxon>Eukaryota</taxon>
        <taxon>Viridiplantae</taxon>
        <taxon>Chlorophyta</taxon>
        <taxon>core chlorophytes</taxon>
        <taxon>Chlorodendrophyceae</taxon>
        <taxon>Chlorodendrales</taxon>
        <taxon>Chlorodendraceae</taxon>
        <taxon>Tetraselmis</taxon>
    </lineage>
</organism>
<proteinExistence type="predicted"/>
<evidence type="ECO:0000313" key="1">
    <source>
        <dbReference type="EMBL" id="JAC65190.1"/>
    </source>
</evidence>
<gene>
    <name evidence="1" type="ORF">TSPGSL018_16591</name>
</gene>
<accession>A0A061R3E5</accession>
<name>A0A061R3E5_9CHLO</name>
<dbReference type="AlphaFoldDB" id="A0A061R3E5"/>
<reference evidence="1" key="1">
    <citation type="submission" date="2014-05" db="EMBL/GenBank/DDBJ databases">
        <title>The transcriptome of the halophilic microalga Tetraselmis sp. GSL018 isolated from the Great Salt Lake, Utah.</title>
        <authorList>
            <person name="Jinkerson R.E."/>
            <person name="D'Adamo S."/>
            <person name="Posewitz M.C."/>
        </authorList>
    </citation>
    <scope>NUCLEOTIDE SEQUENCE</scope>
    <source>
        <strain evidence="1">GSL018</strain>
    </source>
</reference>
<feature type="non-terminal residue" evidence="1">
    <location>
        <position position="67"/>
    </location>
</feature>
<sequence length="67" mass="6666">GARMSASSQLRPGAAVTAAVGAAELNGLAASTATEWVVGRIGKQDVGICPCARHPELGLSLAGTFPF</sequence>
<feature type="non-terminal residue" evidence="1">
    <location>
        <position position="1"/>
    </location>
</feature>
<protein>
    <submittedName>
        <fullName evidence="1">Uncharacterized protein</fullName>
    </submittedName>
</protein>
<dbReference type="EMBL" id="GBEZ01021569">
    <property type="protein sequence ID" value="JAC65190.1"/>
    <property type="molecule type" value="Transcribed_RNA"/>
</dbReference>